<dbReference type="AlphaFoldDB" id="A0ABD1QAV6"/>
<evidence type="ECO:0008006" key="4">
    <source>
        <dbReference type="Google" id="ProtNLM"/>
    </source>
</evidence>
<reference evidence="3" key="1">
    <citation type="submission" date="2024-07" db="EMBL/GenBank/DDBJ databases">
        <title>Two chromosome-level genome assemblies of Korean endemic species Abeliophyllum distichum and Forsythia ovata (Oleaceae).</title>
        <authorList>
            <person name="Jang H."/>
        </authorList>
    </citation>
    <scope>NUCLEOTIDE SEQUENCE [LARGE SCALE GENOMIC DNA]</scope>
</reference>
<dbReference type="EMBL" id="JBFOLK010000012">
    <property type="protein sequence ID" value="KAL2471836.1"/>
    <property type="molecule type" value="Genomic_DNA"/>
</dbReference>
<evidence type="ECO:0000313" key="3">
    <source>
        <dbReference type="Proteomes" id="UP001604336"/>
    </source>
</evidence>
<feature type="region of interest" description="Disordered" evidence="1">
    <location>
        <begin position="65"/>
        <end position="101"/>
    </location>
</feature>
<name>A0ABD1QAV6_9LAMI</name>
<comment type="caution">
    <text evidence="2">The sequence shown here is derived from an EMBL/GenBank/DDBJ whole genome shotgun (WGS) entry which is preliminary data.</text>
</comment>
<evidence type="ECO:0000256" key="1">
    <source>
        <dbReference type="SAM" id="MobiDB-lite"/>
    </source>
</evidence>
<protein>
    <recommendedName>
        <fullName evidence="4">Galectin</fullName>
    </recommendedName>
</protein>
<evidence type="ECO:0000313" key="2">
    <source>
        <dbReference type="EMBL" id="KAL2471836.1"/>
    </source>
</evidence>
<accession>A0ABD1QAV6</accession>
<keyword evidence="3" id="KW-1185">Reference proteome</keyword>
<feature type="compositionally biased region" description="Acidic residues" evidence="1">
    <location>
        <begin position="81"/>
        <end position="91"/>
    </location>
</feature>
<gene>
    <name evidence="2" type="ORF">Adt_39972</name>
</gene>
<organism evidence="2 3">
    <name type="scientific">Abeliophyllum distichum</name>
    <dbReference type="NCBI Taxonomy" id="126358"/>
    <lineage>
        <taxon>Eukaryota</taxon>
        <taxon>Viridiplantae</taxon>
        <taxon>Streptophyta</taxon>
        <taxon>Embryophyta</taxon>
        <taxon>Tracheophyta</taxon>
        <taxon>Spermatophyta</taxon>
        <taxon>Magnoliopsida</taxon>
        <taxon>eudicotyledons</taxon>
        <taxon>Gunneridae</taxon>
        <taxon>Pentapetalae</taxon>
        <taxon>asterids</taxon>
        <taxon>lamiids</taxon>
        <taxon>Lamiales</taxon>
        <taxon>Oleaceae</taxon>
        <taxon>Forsythieae</taxon>
        <taxon>Abeliophyllum</taxon>
    </lineage>
</organism>
<proteinExistence type="predicted"/>
<sequence>MNTIHCGHRPMALPYGMIFTNVFQHFEVSFHDEVILSLKPTDTINIHTLRRIKIVKENGQWQEKFKGFDDESGPSTLPFEGGEEIDEDEDEPPLRPSSHRLLSSTLDFTEDHFNLLNR</sequence>
<dbReference type="Proteomes" id="UP001604336">
    <property type="component" value="Unassembled WGS sequence"/>
</dbReference>